<dbReference type="OrthoDB" id="9806956at2"/>
<feature type="domain" description="Alpha-D-phosphohexomutase alpha/beta/alpha" evidence="9">
    <location>
        <begin position="88"/>
        <end position="206"/>
    </location>
</feature>
<dbReference type="Gene3D" id="3.40.120.10">
    <property type="entry name" value="Alpha-D-Glucose-1,6-Bisphosphate, subunit A, domain 3"/>
    <property type="match status" value="3"/>
</dbReference>
<evidence type="ECO:0000313" key="13">
    <source>
        <dbReference type="Proteomes" id="UP000308121"/>
    </source>
</evidence>
<evidence type="ECO:0000259" key="10">
    <source>
        <dbReference type="Pfam" id="PF02879"/>
    </source>
</evidence>
<dbReference type="GO" id="GO:0000287">
    <property type="term" value="F:magnesium ion binding"/>
    <property type="evidence" value="ECO:0007669"/>
    <property type="project" value="InterPro"/>
</dbReference>
<dbReference type="InterPro" id="IPR005844">
    <property type="entry name" value="A-D-PHexomutase_a/b/a-I"/>
</dbReference>
<comment type="cofactor">
    <cofactor evidence="1">
        <name>Mg(2+)</name>
        <dbReference type="ChEBI" id="CHEBI:18420"/>
    </cofactor>
</comment>
<evidence type="ECO:0000256" key="1">
    <source>
        <dbReference type="ARBA" id="ARBA00001946"/>
    </source>
</evidence>
<dbReference type="Gene3D" id="3.30.310.50">
    <property type="entry name" value="Alpha-D-phosphohexomutase, C-terminal domain"/>
    <property type="match status" value="1"/>
</dbReference>
<feature type="region of interest" description="Disordered" evidence="7">
    <location>
        <begin position="46"/>
        <end position="72"/>
    </location>
</feature>
<evidence type="ECO:0000256" key="5">
    <source>
        <dbReference type="ARBA" id="ARBA00022842"/>
    </source>
</evidence>
<feature type="domain" description="Alpha-D-phosphohexomutase alpha/beta/alpha" evidence="10">
    <location>
        <begin position="257"/>
        <end position="361"/>
    </location>
</feature>
<dbReference type="SUPFAM" id="SSF55957">
    <property type="entry name" value="Phosphoglucomutase, C-terminal domain"/>
    <property type="match status" value="1"/>
</dbReference>
<dbReference type="InterPro" id="IPR016066">
    <property type="entry name" value="A-D-PHexomutase_CS"/>
</dbReference>
<dbReference type="PROSITE" id="PS00710">
    <property type="entry name" value="PGM_PMM"/>
    <property type="match status" value="1"/>
</dbReference>
<dbReference type="InterPro" id="IPR036900">
    <property type="entry name" value="A-D-PHexomutase_C_sf"/>
</dbReference>
<dbReference type="PRINTS" id="PR00509">
    <property type="entry name" value="PGMPMM"/>
</dbReference>
<keyword evidence="6" id="KW-0413">Isomerase</keyword>
<dbReference type="GO" id="GO:0005975">
    <property type="term" value="P:carbohydrate metabolic process"/>
    <property type="evidence" value="ECO:0007669"/>
    <property type="project" value="InterPro"/>
</dbReference>
<comment type="similarity">
    <text evidence="2">Belongs to the phosphohexose mutase family.</text>
</comment>
<dbReference type="SUPFAM" id="SSF53738">
    <property type="entry name" value="Phosphoglucomutase, first 3 domains"/>
    <property type="match status" value="3"/>
</dbReference>
<evidence type="ECO:0000256" key="3">
    <source>
        <dbReference type="ARBA" id="ARBA00022553"/>
    </source>
</evidence>
<dbReference type="GO" id="GO:0006166">
    <property type="term" value="P:purine ribonucleoside salvage"/>
    <property type="evidence" value="ECO:0007669"/>
    <property type="project" value="TreeGrafter"/>
</dbReference>
<evidence type="ECO:0000259" key="8">
    <source>
        <dbReference type="Pfam" id="PF00408"/>
    </source>
</evidence>
<keyword evidence="3" id="KW-0597">Phosphoprotein</keyword>
<dbReference type="Pfam" id="PF02879">
    <property type="entry name" value="PGM_PMM_II"/>
    <property type="match status" value="1"/>
</dbReference>
<evidence type="ECO:0000256" key="6">
    <source>
        <dbReference type="ARBA" id="ARBA00023235"/>
    </source>
</evidence>
<evidence type="ECO:0000256" key="4">
    <source>
        <dbReference type="ARBA" id="ARBA00022723"/>
    </source>
</evidence>
<dbReference type="RefSeq" id="WP_154728602.1">
    <property type="nucleotide sequence ID" value="NZ_SZYE01000022.1"/>
</dbReference>
<sequence length="631" mass="65777">MSERTEDHPAGTEQEQGDAWADLAGRVREWIADDPDPRTAAELTALLDRAEAGEPSVPGGASPEDQQAATDVREAREDLADRFQGLLQFGTAGLRGAVEGGPHRMNRAVVIRAASGLGAYLLGELEGVSPAPRVVVGHDARHGSVDFARDTAAVLTAVGIEVVMLPPYLPTPVLAFAVRHLGADAGVMVTASHNPPKDNGYKVYLGGRVVTGSGQGAQIVPPMDGAIAAEIGRVPSVAAVPRAADGWSTVGPEIVDAYVAEVLGLADLSDEARARHAALRVVLTPMHGVGGGTARRVLAEAGFTDVHVVELQAEPDPDFPTVAFPNPEEPGAIDLAVALAAEVQADLVIALDPDADRCGAAVVDPRARTHMSPGAAGSDGWRMLHGDETGALLGSVAAERFGAPGAAVADDAPVLANSIVSSRLLGRIAARAGLRHAQTLTGFKWISRVDGLVYGYEEALGYCVDPAHVRDKDGISAALTLAGLAARLKAEGRIPVDVLDDLARQHGLHLTDQLSARFTDLSQIPETMQRLREHPPVVLAGSPVMAVVDLAAGSDADREGLPPTDGIRLLTQDDTRVIVRPSGTEPKVKCYLEVVVPVEEQASVESVGEARRAARARLDAVRADVAVALGL</sequence>
<accession>A0A7Z8NQT2</accession>
<evidence type="ECO:0000259" key="9">
    <source>
        <dbReference type="Pfam" id="PF02878"/>
    </source>
</evidence>
<dbReference type="EMBL" id="SZYE01000022">
    <property type="protein sequence ID" value="TKR26580.1"/>
    <property type="molecule type" value="Genomic_DNA"/>
</dbReference>
<proteinExistence type="inferred from homology"/>
<protein>
    <submittedName>
        <fullName evidence="12">Phospho-sugar mutase</fullName>
    </submittedName>
</protein>
<dbReference type="Pfam" id="PF02880">
    <property type="entry name" value="PGM_PMM_III"/>
    <property type="match status" value="1"/>
</dbReference>
<dbReference type="InterPro" id="IPR005843">
    <property type="entry name" value="A-D-PHexomutase_C"/>
</dbReference>
<comment type="caution">
    <text evidence="12">The sequence shown here is derived from an EMBL/GenBank/DDBJ whole genome shotgun (WGS) entry which is preliminary data.</text>
</comment>
<name>A0A7Z8NQT2_9CELL</name>
<evidence type="ECO:0000256" key="2">
    <source>
        <dbReference type="ARBA" id="ARBA00010231"/>
    </source>
</evidence>
<evidence type="ECO:0000256" key="7">
    <source>
        <dbReference type="SAM" id="MobiDB-lite"/>
    </source>
</evidence>
<dbReference type="InterPro" id="IPR005845">
    <property type="entry name" value="A-D-PHexomutase_a/b/a-II"/>
</dbReference>
<dbReference type="Pfam" id="PF00408">
    <property type="entry name" value="PGM_PMM_IV"/>
    <property type="match status" value="1"/>
</dbReference>
<evidence type="ECO:0000259" key="11">
    <source>
        <dbReference type="Pfam" id="PF02880"/>
    </source>
</evidence>
<feature type="domain" description="Alpha-D-phosphohexomutase C-terminal" evidence="8">
    <location>
        <begin position="564"/>
        <end position="600"/>
    </location>
</feature>
<dbReference type="PANTHER" id="PTHR45745">
    <property type="entry name" value="PHOSPHOMANNOMUTASE 45A"/>
    <property type="match status" value="1"/>
</dbReference>
<dbReference type="InterPro" id="IPR005841">
    <property type="entry name" value="Alpha-D-phosphohexomutase_SF"/>
</dbReference>
<dbReference type="InterPro" id="IPR016055">
    <property type="entry name" value="A-D-PHexomutase_a/b/a-I/II/III"/>
</dbReference>
<keyword evidence="5" id="KW-0460">Magnesium</keyword>
<gene>
    <name evidence="12" type="ORF">FA014_04995</name>
</gene>
<feature type="region of interest" description="Disordered" evidence="7">
    <location>
        <begin position="1"/>
        <end position="24"/>
    </location>
</feature>
<feature type="compositionally biased region" description="Basic and acidic residues" evidence="7">
    <location>
        <begin position="1"/>
        <end position="10"/>
    </location>
</feature>
<organism evidence="12 13">
    <name type="scientific">Cellulomonas hominis</name>
    <dbReference type="NCBI Taxonomy" id="156981"/>
    <lineage>
        <taxon>Bacteria</taxon>
        <taxon>Bacillati</taxon>
        <taxon>Actinomycetota</taxon>
        <taxon>Actinomycetes</taxon>
        <taxon>Micrococcales</taxon>
        <taxon>Cellulomonadaceae</taxon>
        <taxon>Cellulomonas</taxon>
    </lineage>
</organism>
<dbReference type="AlphaFoldDB" id="A0A7Z8NQT2"/>
<reference evidence="12 13" key="1">
    <citation type="submission" date="2019-05" db="EMBL/GenBank/DDBJ databases">
        <title>Genome sequence of Cellulomonas hominis strain CS1.</title>
        <authorList>
            <person name="Belmont J."/>
            <person name="Maclea K.S."/>
        </authorList>
    </citation>
    <scope>NUCLEOTIDE SEQUENCE [LARGE SCALE GENOMIC DNA]</scope>
    <source>
        <strain evidence="12 13">CS1</strain>
    </source>
</reference>
<dbReference type="Pfam" id="PF02878">
    <property type="entry name" value="PGM_PMM_I"/>
    <property type="match status" value="1"/>
</dbReference>
<feature type="domain" description="Alpha-D-phosphohexomutase alpha/beta/alpha" evidence="11">
    <location>
        <begin position="386"/>
        <end position="488"/>
    </location>
</feature>
<dbReference type="PANTHER" id="PTHR45745:SF1">
    <property type="entry name" value="PHOSPHOGLUCOMUTASE 2B-RELATED"/>
    <property type="match status" value="1"/>
</dbReference>
<evidence type="ECO:0000313" key="12">
    <source>
        <dbReference type="EMBL" id="TKR26580.1"/>
    </source>
</evidence>
<dbReference type="Proteomes" id="UP000308121">
    <property type="component" value="Unassembled WGS sequence"/>
</dbReference>
<dbReference type="CDD" id="cd05799">
    <property type="entry name" value="PGM2"/>
    <property type="match status" value="1"/>
</dbReference>
<dbReference type="InterPro" id="IPR005846">
    <property type="entry name" value="A-D-PHexomutase_a/b/a-III"/>
</dbReference>
<dbReference type="GO" id="GO:0008973">
    <property type="term" value="F:phosphopentomutase activity"/>
    <property type="evidence" value="ECO:0007669"/>
    <property type="project" value="TreeGrafter"/>
</dbReference>
<keyword evidence="4" id="KW-0479">Metal-binding</keyword>